<dbReference type="Proteomes" id="UP000075683">
    <property type="component" value="Unassembled WGS sequence"/>
</dbReference>
<evidence type="ECO:0000313" key="1">
    <source>
        <dbReference type="EMBL" id="KYD21206.1"/>
    </source>
</evidence>
<dbReference type="PIRSF" id="PIRSF012608">
    <property type="entry name" value="UCP012608"/>
    <property type="match status" value="1"/>
</dbReference>
<dbReference type="RefSeq" id="WP_061568297.1">
    <property type="nucleotide sequence ID" value="NZ_LQYT01000021.1"/>
</dbReference>
<dbReference type="PATRIC" id="fig|301148.3.peg.2189"/>
<evidence type="ECO:0008006" key="3">
    <source>
        <dbReference type="Google" id="ProtNLM"/>
    </source>
</evidence>
<dbReference type="STRING" id="301148.B4135_0541"/>
<reference evidence="1 2" key="1">
    <citation type="submission" date="2016-01" db="EMBL/GenBank/DDBJ databases">
        <title>Draft Genome Sequences of Seven Thermophilic Sporeformers Isolated from Foods.</title>
        <authorList>
            <person name="Berendsen E.M."/>
            <person name="Wells-Bennik M.H."/>
            <person name="Krawcyk A.O."/>
            <person name="De Jong A."/>
            <person name="Holsappel S."/>
            <person name="Eijlander R.T."/>
            <person name="Kuipers O.P."/>
        </authorList>
    </citation>
    <scope>NUCLEOTIDE SEQUENCE [LARGE SCALE GENOMIC DNA]</scope>
    <source>
        <strain evidence="1 2">B4135</strain>
    </source>
</reference>
<gene>
    <name evidence="1" type="ORF">B4135_0541</name>
</gene>
<dbReference type="InterPro" id="IPR011200">
    <property type="entry name" value="UCP012608"/>
</dbReference>
<comment type="caution">
    <text evidence="1">The sequence shown here is derived from an EMBL/GenBank/DDBJ whole genome shotgun (WGS) entry which is preliminary data.</text>
</comment>
<sequence length="340" mass="38393">MNLEMMAVRFRRFAAEECRGSSGLYEQLSLAIAEDGELLALCSFAKKGQPVPNLLFGAVHYLLLKGSGHELREYYPSLTANPRNKEEAFLPFKDFCRTYREEIISLLQSKLVQTNEVGRCAYLYPAFCHIYRTAAKPLACIEIGTSAGLLLLWDQYSYSYGTGEVFGNASSEVRIRGEIRGGSFPAMEKDPPPVSHRIGLDLHILDLSDPEDELWLLALIWPEHEERRELFFKASRLAKEAALQLIEGDGVALLPRIAGQIPADSALCIFHTHVANQIPREGKIRLLKEIETIGKRRDVFHLYNNIADGELHLDYFINGQKIEKTIGKTAGHGRWFEWGI</sequence>
<organism evidence="1 2">
    <name type="scientific">Caldibacillus debilis</name>
    <dbReference type="NCBI Taxonomy" id="301148"/>
    <lineage>
        <taxon>Bacteria</taxon>
        <taxon>Bacillati</taxon>
        <taxon>Bacillota</taxon>
        <taxon>Bacilli</taxon>
        <taxon>Bacillales</taxon>
        <taxon>Bacillaceae</taxon>
        <taxon>Caldibacillus</taxon>
    </lineage>
</organism>
<dbReference type="Pfam" id="PF10094">
    <property type="entry name" value="DUF2332"/>
    <property type="match status" value="1"/>
</dbReference>
<dbReference type="OrthoDB" id="9789360at2"/>
<dbReference type="AlphaFoldDB" id="A0A150M9V4"/>
<proteinExistence type="predicted"/>
<protein>
    <recommendedName>
        <fullName evidence="3">DUF2332 domain-containing protein</fullName>
    </recommendedName>
</protein>
<evidence type="ECO:0000313" key="2">
    <source>
        <dbReference type="Proteomes" id="UP000075683"/>
    </source>
</evidence>
<dbReference type="EMBL" id="LQYT01000021">
    <property type="protein sequence ID" value="KYD21206.1"/>
    <property type="molecule type" value="Genomic_DNA"/>
</dbReference>
<accession>A0A150M9V4</accession>
<name>A0A150M9V4_9BACI</name>